<feature type="compositionally biased region" description="Low complexity" evidence="1">
    <location>
        <begin position="929"/>
        <end position="939"/>
    </location>
</feature>
<feature type="compositionally biased region" description="Basic and acidic residues" evidence="1">
    <location>
        <begin position="1540"/>
        <end position="1557"/>
    </location>
</feature>
<feature type="region of interest" description="Disordered" evidence="1">
    <location>
        <begin position="1489"/>
        <end position="1511"/>
    </location>
</feature>
<name>A0A8J4FEL8_9CHLO</name>
<evidence type="ECO:0008006" key="4">
    <source>
        <dbReference type="Google" id="ProtNLM"/>
    </source>
</evidence>
<feature type="region of interest" description="Disordered" evidence="1">
    <location>
        <begin position="1169"/>
        <end position="1196"/>
    </location>
</feature>
<evidence type="ECO:0000313" key="2">
    <source>
        <dbReference type="EMBL" id="GIL73076.1"/>
    </source>
</evidence>
<feature type="compositionally biased region" description="Low complexity" evidence="1">
    <location>
        <begin position="969"/>
        <end position="978"/>
    </location>
</feature>
<dbReference type="PANTHER" id="PTHR43081:SF1">
    <property type="entry name" value="ADENYLATE CYCLASE, TERMINAL-DIFFERENTIATION SPECIFIC"/>
    <property type="match status" value="1"/>
</dbReference>
<evidence type="ECO:0000313" key="3">
    <source>
        <dbReference type="Proteomes" id="UP000747110"/>
    </source>
</evidence>
<feature type="region of interest" description="Disordered" evidence="1">
    <location>
        <begin position="1530"/>
        <end position="1576"/>
    </location>
</feature>
<feature type="compositionally biased region" description="Low complexity" evidence="1">
    <location>
        <begin position="985"/>
        <end position="996"/>
    </location>
</feature>
<accession>A0A8J4FEL8</accession>
<evidence type="ECO:0000256" key="1">
    <source>
        <dbReference type="SAM" id="MobiDB-lite"/>
    </source>
</evidence>
<feature type="compositionally biased region" description="Polar residues" evidence="1">
    <location>
        <begin position="918"/>
        <end position="928"/>
    </location>
</feature>
<feature type="compositionally biased region" description="Pro residues" evidence="1">
    <location>
        <begin position="887"/>
        <end position="897"/>
    </location>
</feature>
<dbReference type="OrthoDB" id="550384at2759"/>
<dbReference type="EMBL" id="BNCP01000004">
    <property type="protein sequence ID" value="GIL73076.1"/>
    <property type="molecule type" value="Genomic_DNA"/>
</dbReference>
<sequence length="1617" mass="164858">RAAGFSPGPSPLSTPTAQHHYYNAGTKQQHNDNYISASASDNKQYHGRSRTDSSGPGMVVQQQQQQQQQPADVNGFAPTAAAAVATASTSGRCRRAAGGARLALRSSTSGAVDGADTAVVPGSPAVAAAANLAAGPQFSACSARLPALVDSGRSTCALAAVGRSPSPPTSSTRGPLHEQGPVGAEDGPAAGAVAAAPRSAASAAAAVGTSTTVSPAALPVIAATGARASQSSAGGTVEIGGGVTEEGFFDGAVGGSGAKLQPFSLELNMLNSTASPLGCGSGAGVGGFGIATTAGPTAPSVPDSSVVAPSWREMIPRFRASAAGAELSTLHSGTSSNHQARLAALGQLGLSPEDLASALATGVPSREGAVGGLRNDVLGKLLMSMFRRARPNDQPRFMVQRGLRVRMGLHSGIEDPHAISTNKASGRTQYGGAFLTIAKRTSDAANGGQICLTDETYRQIPSRSLLHRAWVLQMGHHQLGEFYALSEEEEDCEYQLYQVVGYDLAVRLALLRPLRTPACFISGALSAPVGGLAIAFMYVHALQSLMSWNSEVTMEAVELFHRVASYRCKDHDGYVSESQEGLVLAAFRDPAQALLWALSTQQALINQHWDPELLEHELAEEVAVLVPAAELPAGEHTHPVGAAAGTPSPFPTQLLTSQELTNSAAEAPATAATTGWGGNTALGVGGALGIGAAVADMYGMYDDDEVPPGMVRKVLMRGLRMRVGIDVGRLTESISPTSSVVVYRGKAMNRAARIGGLASASQILCSAAAWRGACASSAVNVSSRINAVSLGRHVLRNVSEPIEVFHCKLRVVEQPLQAPAAPAPSAPGCPSGTGAASETLLVPSYLALPTELTLAGCSVDSSSAGQGAARDSRRQQLRNSELLNLLPVPPTSMPLPLPSRLATTTHQRQEQGLRFLPSAQQQPTLDLTSQSQRHSQSRSQLHRSLHAQRPRAHSSNSEINTASAPLPPTEAVTAAAAASSEHGGRAPAAAASGNSGAGEATLATNVVHCLDGAAPSCVKIPTSKLFVRATPEYWGKNAASGGGSSLADGGCVPVPATAETAQSPIASTAVNLDDENDAAAGEPPGTGPVAASEAASHILMAAGAVDDIGSAFLTSLVTSQTATARGIGDASGDHIADGAINTGMVTSLLGSTANVTLATASAVGDNQDAVAQAHPPGRDRYSSSSSGVRGPVPNRLVRHSGPNIFLRDFTGPPIRVGGGSSGPGVSGSAVMVSSASGAAGVGGGSGPAVMAVAEGGNWRVVKATSCSGPKGGGSPAMGLREGLAAMAATLIGLGGGGGHHHNQLPLQVTSIVSPPRQPPPATQAQNSRSQSGHPGEASAHRRSRRRSVLYTKAAAAVDTVPSSSTGGMGRVLVSSTSANHSVRMGPLWGSSSQRPLSIPLLEVSVGPVERNPAGSEANSSVAPQNSQHQRISAQGQRSGSAATPDGGGILSPLPPAARYMSGGSATFVNGVEYLDDDAMRTATLDRIPDLISRQDGDDDGGMAGPGDDPRRLGFMSYSYLDTDIGAYPLSPGNLPNKYAQNRERDNRDRDVEREGERGLQFQLPSPYSHRGGGVNGGGGGHFLDTLRTEQSAAAAGVQMTSTMVTVVVPTFDDREAP</sequence>
<feature type="region of interest" description="Disordered" evidence="1">
    <location>
        <begin position="1310"/>
        <end position="1345"/>
    </location>
</feature>
<keyword evidence="3" id="KW-1185">Reference proteome</keyword>
<feature type="compositionally biased region" description="Low complexity" evidence="1">
    <location>
        <begin position="181"/>
        <end position="191"/>
    </location>
</feature>
<dbReference type="InterPro" id="IPR050697">
    <property type="entry name" value="Adenylyl/Guanylyl_Cyclase_3/4"/>
</dbReference>
<dbReference type="SUPFAM" id="SSF55073">
    <property type="entry name" value="Nucleotide cyclase"/>
    <property type="match status" value="2"/>
</dbReference>
<feature type="non-terminal residue" evidence="2">
    <location>
        <position position="1617"/>
    </location>
</feature>
<dbReference type="Proteomes" id="UP000747110">
    <property type="component" value="Unassembled WGS sequence"/>
</dbReference>
<dbReference type="PANTHER" id="PTHR43081">
    <property type="entry name" value="ADENYLATE CYCLASE, TERMINAL-DIFFERENTIATION SPECIFIC-RELATED"/>
    <property type="match status" value="1"/>
</dbReference>
<comment type="caution">
    <text evidence="2">The sequence shown here is derived from an EMBL/GenBank/DDBJ whole genome shotgun (WGS) entry which is preliminary data.</text>
</comment>
<feature type="compositionally biased region" description="Polar residues" evidence="1">
    <location>
        <begin position="1416"/>
        <end position="1441"/>
    </location>
</feature>
<proteinExistence type="predicted"/>
<feature type="region of interest" description="Disordered" evidence="1">
    <location>
        <begin position="883"/>
        <end position="996"/>
    </location>
</feature>
<feature type="compositionally biased region" description="Polar residues" evidence="1">
    <location>
        <begin position="953"/>
        <end position="963"/>
    </location>
</feature>
<organism evidence="2 3">
    <name type="scientific">Volvox reticuliferus</name>
    <dbReference type="NCBI Taxonomy" id="1737510"/>
    <lineage>
        <taxon>Eukaryota</taxon>
        <taxon>Viridiplantae</taxon>
        <taxon>Chlorophyta</taxon>
        <taxon>core chlorophytes</taxon>
        <taxon>Chlorophyceae</taxon>
        <taxon>CS clade</taxon>
        <taxon>Chlamydomonadales</taxon>
        <taxon>Volvocaceae</taxon>
        <taxon>Volvox</taxon>
    </lineage>
</organism>
<protein>
    <recommendedName>
        <fullName evidence="4">Guanylate cyclase domain-containing protein</fullName>
    </recommendedName>
</protein>
<dbReference type="InterPro" id="IPR029787">
    <property type="entry name" value="Nucleotide_cyclase"/>
</dbReference>
<feature type="region of interest" description="Disordered" evidence="1">
    <location>
        <begin position="1"/>
        <end position="73"/>
    </location>
</feature>
<feature type="region of interest" description="Disordered" evidence="1">
    <location>
        <begin position="160"/>
        <end position="191"/>
    </location>
</feature>
<feature type="compositionally biased region" description="Basic residues" evidence="1">
    <location>
        <begin position="940"/>
        <end position="952"/>
    </location>
</feature>
<reference evidence="2" key="1">
    <citation type="journal article" date="2021" name="Proc. Natl. Acad. Sci. U.S.A.">
        <title>Three genomes in the algal genus Volvox reveal the fate of a haploid sex-determining region after a transition to homothallism.</title>
        <authorList>
            <person name="Yamamoto K."/>
            <person name="Hamaji T."/>
            <person name="Kawai-Toyooka H."/>
            <person name="Matsuzaki R."/>
            <person name="Takahashi F."/>
            <person name="Nishimura Y."/>
            <person name="Kawachi M."/>
            <person name="Noguchi H."/>
            <person name="Minakuchi Y."/>
            <person name="Umen J.G."/>
            <person name="Toyoda A."/>
            <person name="Nozaki H."/>
        </authorList>
    </citation>
    <scope>NUCLEOTIDE SEQUENCE</scope>
    <source>
        <strain evidence="2">NIES-3786</strain>
    </source>
</reference>
<dbReference type="Gene3D" id="3.30.70.1230">
    <property type="entry name" value="Nucleotide cyclase"/>
    <property type="match status" value="2"/>
</dbReference>
<feature type="region of interest" description="Disordered" evidence="1">
    <location>
        <begin position="1409"/>
        <end position="1455"/>
    </location>
</feature>
<feature type="compositionally biased region" description="Polar residues" evidence="1">
    <location>
        <begin position="25"/>
        <end position="42"/>
    </location>
</feature>
<gene>
    <name evidence="2" type="ORF">Vretifemale_3293</name>
</gene>